<dbReference type="GO" id="GO:0003677">
    <property type="term" value="F:DNA binding"/>
    <property type="evidence" value="ECO:0007669"/>
    <property type="project" value="UniProtKB-KW"/>
</dbReference>
<evidence type="ECO:0000313" key="6">
    <source>
        <dbReference type="Proteomes" id="UP000198403"/>
    </source>
</evidence>
<gene>
    <name evidence="5" type="ORF">SAMN06272737_101135</name>
</gene>
<evidence type="ECO:0000256" key="2">
    <source>
        <dbReference type="ARBA" id="ARBA00023125"/>
    </source>
</evidence>
<keyword evidence="6" id="KW-1185">Reference proteome</keyword>
<dbReference type="Proteomes" id="UP000198403">
    <property type="component" value="Unassembled WGS sequence"/>
</dbReference>
<name>A0A238UNY6_9ACTN</name>
<dbReference type="InterPro" id="IPR036390">
    <property type="entry name" value="WH_DNA-bd_sf"/>
</dbReference>
<keyword evidence="1" id="KW-0805">Transcription regulation</keyword>
<dbReference type="SUPFAM" id="SSF46785">
    <property type="entry name" value="Winged helix' DNA-binding domain"/>
    <property type="match status" value="1"/>
</dbReference>
<sequence length="155" mass="17107">MSNASWDRSRCSVAGTLAVVGEKWSLLVLREAFLGVRRFADFQRQLGAPKAVLTDRLGTLVEQGILRRVPYQAEGERQRHEYRLTAKGLDLYPTLVALMQWGDRYLADDGVPPLSLEHRDCGSPVHLGLVCDEGHELTGARDVHAVPRSTAVTSG</sequence>
<protein>
    <submittedName>
        <fullName evidence="5">Transcriptional regulator, HxlR family</fullName>
    </submittedName>
</protein>
<proteinExistence type="predicted"/>
<dbReference type="PANTHER" id="PTHR33204">
    <property type="entry name" value="TRANSCRIPTIONAL REGULATOR, MARR FAMILY"/>
    <property type="match status" value="1"/>
</dbReference>
<evidence type="ECO:0000256" key="1">
    <source>
        <dbReference type="ARBA" id="ARBA00023015"/>
    </source>
</evidence>
<dbReference type="InterPro" id="IPR002577">
    <property type="entry name" value="HTH_HxlR"/>
</dbReference>
<dbReference type="AlphaFoldDB" id="A0A238UNY6"/>
<evidence type="ECO:0000259" key="4">
    <source>
        <dbReference type="PROSITE" id="PS51118"/>
    </source>
</evidence>
<reference evidence="5 6" key="1">
    <citation type="submission" date="2017-06" db="EMBL/GenBank/DDBJ databases">
        <authorList>
            <person name="Kim H.J."/>
            <person name="Triplett B.A."/>
        </authorList>
    </citation>
    <scope>NUCLEOTIDE SEQUENCE [LARGE SCALE GENOMIC DNA]</scope>
    <source>
        <strain evidence="5 6">DSM 44272</strain>
    </source>
</reference>
<dbReference type="PROSITE" id="PS51118">
    <property type="entry name" value="HTH_HXLR"/>
    <property type="match status" value="1"/>
</dbReference>
<dbReference type="InterPro" id="IPR036388">
    <property type="entry name" value="WH-like_DNA-bd_sf"/>
</dbReference>
<feature type="domain" description="HTH hxlR-type" evidence="4">
    <location>
        <begin position="11"/>
        <end position="110"/>
    </location>
</feature>
<accession>A0A238UNY6</accession>
<keyword evidence="2" id="KW-0238">DNA-binding</keyword>
<dbReference type="Pfam" id="PF01638">
    <property type="entry name" value="HxlR"/>
    <property type="match status" value="1"/>
</dbReference>
<evidence type="ECO:0000256" key="3">
    <source>
        <dbReference type="ARBA" id="ARBA00023163"/>
    </source>
</evidence>
<dbReference type="RefSeq" id="WP_089334651.1">
    <property type="nucleotide sequence ID" value="NZ_FZNO01000001.1"/>
</dbReference>
<dbReference type="Gene3D" id="1.10.10.10">
    <property type="entry name" value="Winged helix-like DNA-binding domain superfamily/Winged helix DNA-binding domain"/>
    <property type="match status" value="1"/>
</dbReference>
<dbReference type="EMBL" id="FZNO01000001">
    <property type="protein sequence ID" value="SNR23641.1"/>
    <property type="molecule type" value="Genomic_DNA"/>
</dbReference>
<evidence type="ECO:0000313" key="5">
    <source>
        <dbReference type="EMBL" id="SNR23641.1"/>
    </source>
</evidence>
<organism evidence="5 6">
    <name type="scientific">Blastococcus mobilis</name>
    <dbReference type="NCBI Taxonomy" id="1938746"/>
    <lineage>
        <taxon>Bacteria</taxon>
        <taxon>Bacillati</taxon>
        <taxon>Actinomycetota</taxon>
        <taxon>Actinomycetes</taxon>
        <taxon>Geodermatophilales</taxon>
        <taxon>Geodermatophilaceae</taxon>
        <taxon>Blastococcus</taxon>
    </lineage>
</organism>
<keyword evidence="3" id="KW-0804">Transcription</keyword>
<dbReference type="PANTHER" id="PTHR33204:SF36">
    <property type="entry name" value="TRANSCRIPTIONAL REGULATORY PROTEIN"/>
    <property type="match status" value="1"/>
</dbReference>
<dbReference type="OrthoDB" id="9792527at2"/>